<proteinExistence type="predicted"/>
<keyword evidence="2" id="KW-1185">Reference proteome</keyword>
<name>A0ACC3TIP5_9ASCO</name>
<dbReference type="EMBL" id="MU970115">
    <property type="protein sequence ID" value="KAK9320845.1"/>
    <property type="molecule type" value="Genomic_DNA"/>
</dbReference>
<evidence type="ECO:0000313" key="1">
    <source>
        <dbReference type="EMBL" id="KAK9320845.1"/>
    </source>
</evidence>
<accession>A0ACC3TIP5</accession>
<dbReference type="Proteomes" id="UP001489719">
    <property type="component" value="Unassembled WGS sequence"/>
</dbReference>
<protein>
    <submittedName>
        <fullName evidence="1">Uncharacterized protein</fullName>
    </submittedName>
</protein>
<sequence length="124" mass="13406">MSLWLFLIGGLFWQYGEPTPILDQPYTWIVVGNSNATRSIQACCYLAIATFAVARGPISWIYPPEIVPLRIRAKSVSLVLASNWTANFGLEAPPLSAPLAGAVPSVLSLSLTSGLPRLRPNSTH</sequence>
<comment type="caution">
    <text evidence="1">The sequence shown here is derived from an EMBL/GenBank/DDBJ whole genome shotgun (WGS) entry which is preliminary data.</text>
</comment>
<organism evidence="1 2">
    <name type="scientific">Lipomyces orientalis</name>
    <dbReference type="NCBI Taxonomy" id="1233043"/>
    <lineage>
        <taxon>Eukaryota</taxon>
        <taxon>Fungi</taxon>
        <taxon>Dikarya</taxon>
        <taxon>Ascomycota</taxon>
        <taxon>Saccharomycotina</taxon>
        <taxon>Lipomycetes</taxon>
        <taxon>Lipomycetales</taxon>
        <taxon>Lipomycetaceae</taxon>
        <taxon>Lipomyces</taxon>
    </lineage>
</organism>
<evidence type="ECO:0000313" key="2">
    <source>
        <dbReference type="Proteomes" id="UP001489719"/>
    </source>
</evidence>
<reference evidence="2" key="1">
    <citation type="journal article" date="2024" name="Front. Bioeng. Biotechnol.">
        <title>Genome-scale model development and genomic sequencing of the oleaginous clade Lipomyces.</title>
        <authorList>
            <person name="Czajka J.J."/>
            <person name="Han Y."/>
            <person name="Kim J."/>
            <person name="Mondo S.J."/>
            <person name="Hofstad B.A."/>
            <person name="Robles A."/>
            <person name="Haridas S."/>
            <person name="Riley R."/>
            <person name="LaButti K."/>
            <person name="Pangilinan J."/>
            <person name="Andreopoulos W."/>
            <person name="Lipzen A."/>
            <person name="Yan J."/>
            <person name="Wang M."/>
            <person name="Ng V."/>
            <person name="Grigoriev I.V."/>
            <person name="Spatafora J.W."/>
            <person name="Magnuson J.K."/>
            <person name="Baker S.E."/>
            <person name="Pomraning K.R."/>
        </authorList>
    </citation>
    <scope>NUCLEOTIDE SEQUENCE [LARGE SCALE GENOMIC DNA]</scope>
    <source>
        <strain evidence="2">CBS 10300</strain>
    </source>
</reference>
<gene>
    <name evidence="1" type="ORF">V1517DRAFT_328292</name>
</gene>